<reference evidence="2 3" key="1">
    <citation type="submission" date="2019-02" db="EMBL/GenBank/DDBJ databases">
        <title>Deep-cultivation of Planctomycetes and their phenomic and genomic characterization uncovers novel biology.</title>
        <authorList>
            <person name="Wiegand S."/>
            <person name="Jogler M."/>
            <person name="Boedeker C."/>
            <person name="Pinto D."/>
            <person name="Vollmers J."/>
            <person name="Rivas-Marin E."/>
            <person name="Kohn T."/>
            <person name="Peeters S.H."/>
            <person name="Heuer A."/>
            <person name="Rast P."/>
            <person name="Oberbeckmann S."/>
            <person name="Bunk B."/>
            <person name="Jeske O."/>
            <person name="Meyerdierks A."/>
            <person name="Storesund J.E."/>
            <person name="Kallscheuer N."/>
            <person name="Luecker S."/>
            <person name="Lage O.M."/>
            <person name="Pohl T."/>
            <person name="Merkel B.J."/>
            <person name="Hornburger P."/>
            <person name="Mueller R.-W."/>
            <person name="Bruemmer F."/>
            <person name="Labrenz M."/>
            <person name="Spormann A.M."/>
            <person name="Op den Camp H."/>
            <person name="Overmann J."/>
            <person name="Amann R."/>
            <person name="Jetten M.S.M."/>
            <person name="Mascher T."/>
            <person name="Medema M.H."/>
            <person name="Devos D.P."/>
            <person name="Kaster A.-K."/>
            <person name="Ovreas L."/>
            <person name="Rohde M."/>
            <person name="Galperin M.Y."/>
            <person name="Jogler C."/>
        </authorList>
    </citation>
    <scope>NUCLEOTIDE SEQUENCE [LARGE SCALE GENOMIC DNA]</scope>
    <source>
        <strain evidence="2 3">TBK1r</strain>
    </source>
</reference>
<dbReference type="RefSeq" id="WP_145218456.1">
    <property type="nucleotide sequence ID" value="NZ_CP036432.1"/>
</dbReference>
<accession>A0ABX5XZT4</accession>
<evidence type="ECO:0000313" key="2">
    <source>
        <dbReference type="EMBL" id="QDV87032.1"/>
    </source>
</evidence>
<organism evidence="2 3">
    <name type="scientific">Stieleria magnilauensis</name>
    <dbReference type="NCBI Taxonomy" id="2527963"/>
    <lineage>
        <taxon>Bacteria</taxon>
        <taxon>Pseudomonadati</taxon>
        <taxon>Planctomycetota</taxon>
        <taxon>Planctomycetia</taxon>
        <taxon>Pirellulales</taxon>
        <taxon>Pirellulaceae</taxon>
        <taxon>Stieleria</taxon>
    </lineage>
</organism>
<dbReference type="EMBL" id="CP036432">
    <property type="protein sequence ID" value="QDV86954.1"/>
    <property type="molecule type" value="Genomic_DNA"/>
</dbReference>
<dbReference type="EMBL" id="CP036432">
    <property type="protein sequence ID" value="QDV87032.1"/>
    <property type="molecule type" value="Genomic_DNA"/>
</dbReference>
<evidence type="ECO:0000313" key="1">
    <source>
        <dbReference type="EMBL" id="QDV86954.1"/>
    </source>
</evidence>
<proteinExistence type="predicted"/>
<protein>
    <submittedName>
        <fullName evidence="2">Uncharacterized protein</fullName>
    </submittedName>
</protein>
<sequence>MSEKKTFADLYWERACGHVKLSDPVSPLEEFAQFVADKLYDFGIRDDGHSELVDVLREARRIRDAEAKQ</sequence>
<name>A0ABX5XZT4_9BACT</name>
<keyword evidence="3" id="KW-1185">Reference proteome</keyword>
<gene>
    <name evidence="1" type="ORF">TBK1r_59810</name>
    <name evidence="2" type="ORF">TBK1r_60590</name>
</gene>
<evidence type="ECO:0000313" key="3">
    <source>
        <dbReference type="Proteomes" id="UP000318081"/>
    </source>
</evidence>
<dbReference type="Proteomes" id="UP000318081">
    <property type="component" value="Chromosome"/>
</dbReference>